<feature type="region of interest" description="Disordered" evidence="1">
    <location>
        <begin position="112"/>
        <end position="180"/>
    </location>
</feature>
<sequence>MGALNVKAAYAAYAGKVPSTAMVVLVYMALVSKDSDAEPWFGQGHEALAEHALGRVPPFELKDIRAVERAIKSLVDVGAIVVDRRSAPRSGAPRTVRYRLMLPRAVTQRNVVGDAGGDAERAPGAEEDATRNPLGDHPTETVRDTTRKTFNHHTKNVQTPNENRVPEEEEETGGDTRISQSARVREAVRWLRDEYGLTDREAATVWAIAEDRAAEPVRNPLRYLQSMRQDPQTGDPKADLADIVGAVWDAAKPEAPTF</sequence>
<comment type="caution">
    <text evidence="2">The sequence shown here is derived from an EMBL/GenBank/DDBJ whole genome shotgun (WGS) entry which is preliminary data.</text>
</comment>
<name>A0ABW3C9B8_9ACTN</name>
<evidence type="ECO:0000313" key="3">
    <source>
        <dbReference type="Proteomes" id="UP001597083"/>
    </source>
</evidence>
<feature type="compositionally biased region" description="Basic and acidic residues" evidence="1">
    <location>
        <begin position="118"/>
        <end position="130"/>
    </location>
</feature>
<dbReference type="EMBL" id="JBHTIR010000252">
    <property type="protein sequence ID" value="MFD0851096.1"/>
    <property type="molecule type" value="Genomic_DNA"/>
</dbReference>
<gene>
    <name evidence="2" type="ORF">ACFQ07_02610</name>
</gene>
<dbReference type="Proteomes" id="UP001597083">
    <property type="component" value="Unassembled WGS sequence"/>
</dbReference>
<protein>
    <recommendedName>
        <fullName evidence="4">Helix-turn-helix domain-containing protein</fullName>
    </recommendedName>
</protein>
<evidence type="ECO:0000256" key="1">
    <source>
        <dbReference type="SAM" id="MobiDB-lite"/>
    </source>
</evidence>
<accession>A0ABW3C9B8</accession>
<reference evidence="3" key="1">
    <citation type="journal article" date="2019" name="Int. J. Syst. Evol. Microbiol.">
        <title>The Global Catalogue of Microorganisms (GCM) 10K type strain sequencing project: providing services to taxonomists for standard genome sequencing and annotation.</title>
        <authorList>
            <consortium name="The Broad Institute Genomics Platform"/>
            <consortium name="The Broad Institute Genome Sequencing Center for Infectious Disease"/>
            <person name="Wu L."/>
            <person name="Ma J."/>
        </authorList>
    </citation>
    <scope>NUCLEOTIDE SEQUENCE [LARGE SCALE GENOMIC DNA]</scope>
    <source>
        <strain evidence="3">JCM 31696</strain>
    </source>
</reference>
<proteinExistence type="predicted"/>
<evidence type="ECO:0008006" key="4">
    <source>
        <dbReference type="Google" id="ProtNLM"/>
    </source>
</evidence>
<feature type="non-terminal residue" evidence="2">
    <location>
        <position position="258"/>
    </location>
</feature>
<evidence type="ECO:0000313" key="2">
    <source>
        <dbReference type="EMBL" id="MFD0851096.1"/>
    </source>
</evidence>
<feature type="compositionally biased region" description="Basic and acidic residues" evidence="1">
    <location>
        <begin position="137"/>
        <end position="147"/>
    </location>
</feature>
<keyword evidence="3" id="KW-1185">Reference proteome</keyword>
<organism evidence="2 3">
    <name type="scientific">Actinomadura adrarensis</name>
    <dbReference type="NCBI Taxonomy" id="1819600"/>
    <lineage>
        <taxon>Bacteria</taxon>
        <taxon>Bacillati</taxon>
        <taxon>Actinomycetota</taxon>
        <taxon>Actinomycetes</taxon>
        <taxon>Streptosporangiales</taxon>
        <taxon>Thermomonosporaceae</taxon>
        <taxon>Actinomadura</taxon>
    </lineage>
</organism>